<dbReference type="AlphaFoldDB" id="A0AAX6E8J5"/>
<dbReference type="EMBL" id="JANAVB010039017">
    <property type="protein sequence ID" value="KAJ6800281.1"/>
    <property type="molecule type" value="Genomic_DNA"/>
</dbReference>
<dbReference type="Proteomes" id="UP001140949">
    <property type="component" value="Unassembled WGS sequence"/>
</dbReference>
<feature type="compositionally biased region" description="Basic residues" evidence="1">
    <location>
        <begin position="10"/>
        <end position="21"/>
    </location>
</feature>
<feature type="region of interest" description="Disordered" evidence="1">
    <location>
        <begin position="1"/>
        <end position="32"/>
    </location>
</feature>
<sequence>MERWLERTSSKRQRHGVRHRSPGGGEPRRGDAVGSRLSRWCRRRWWLEVRFRVCFPFLFLDFCCQGFLCRFGMCLMLDTEKDYVVVLLNAKGMNADTDTIEHGYSNGGGFRSGGGVLVGEGFVMVADDDGGYRFGLVVVVDGQAWPGREGSADWRRKLVVRRHEMGIVILRNTWGWLLWLTYWQLGFGKRK</sequence>
<accession>A0AAX6E8J5</accession>
<comment type="caution">
    <text evidence="2">The sequence shown here is derived from an EMBL/GenBank/DDBJ whole genome shotgun (WGS) entry which is preliminary data.</text>
</comment>
<name>A0AAX6E8J5_IRIPA</name>
<gene>
    <name evidence="2" type="ORF">M6B38_203265</name>
</gene>
<protein>
    <submittedName>
        <fullName evidence="2">Polygalacturonase</fullName>
    </submittedName>
</protein>
<evidence type="ECO:0000313" key="2">
    <source>
        <dbReference type="EMBL" id="KAJ6800281.1"/>
    </source>
</evidence>
<organism evidence="2 3">
    <name type="scientific">Iris pallida</name>
    <name type="common">Sweet iris</name>
    <dbReference type="NCBI Taxonomy" id="29817"/>
    <lineage>
        <taxon>Eukaryota</taxon>
        <taxon>Viridiplantae</taxon>
        <taxon>Streptophyta</taxon>
        <taxon>Embryophyta</taxon>
        <taxon>Tracheophyta</taxon>
        <taxon>Spermatophyta</taxon>
        <taxon>Magnoliopsida</taxon>
        <taxon>Liliopsida</taxon>
        <taxon>Asparagales</taxon>
        <taxon>Iridaceae</taxon>
        <taxon>Iridoideae</taxon>
        <taxon>Irideae</taxon>
        <taxon>Iris</taxon>
    </lineage>
</organism>
<proteinExistence type="predicted"/>
<keyword evidence="3" id="KW-1185">Reference proteome</keyword>
<reference evidence="2" key="2">
    <citation type="submission" date="2023-04" db="EMBL/GenBank/DDBJ databases">
        <authorList>
            <person name="Bruccoleri R.E."/>
            <person name="Oakeley E.J."/>
            <person name="Faust A.-M."/>
            <person name="Dessus-Babus S."/>
            <person name="Altorfer M."/>
            <person name="Burckhardt D."/>
            <person name="Oertli M."/>
            <person name="Naumann U."/>
            <person name="Petersen F."/>
            <person name="Wong J."/>
        </authorList>
    </citation>
    <scope>NUCLEOTIDE SEQUENCE</scope>
    <source>
        <strain evidence="2">GSM-AAB239-AS_SAM_17_03QT</strain>
        <tissue evidence="2">Leaf</tissue>
    </source>
</reference>
<evidence type="ECO:0000256" key="1">
    <source>
        <dbReference type="SAM" id="MobiDB-lite"/>
    </source>
</evidence>
<evidence type="ECO:0000313" key="3">
    <source>
        <dbReference type="Proteomes" id="UP001140949"/>
    </source>
</evidence>
<reference evidence="2" key="1">
    <citation type="journal article" date="2023" name="GigaByte">
        <title>Genome assembly of the bearded iris, Iris pallida Lam.</title>
        <authorList>
            <person name="Bruccoleri R.E."/>
            <person name="Oakeley E.J."/>
            <person name="Faust A.M.E."/>
            <person name="Altorfer M."/>
            <person name="Dessus-Babus S."/>
            <person name="Burckhardt D."/>
            <person name="Oertli M."/>
            <person name="Naumann U."/>
            <person name="Petersen F."/>
            <person name="Wong J."/>
        </authorList>
    </citation>
    <scope>NUCLEOTIDE SEQUENCE</scope>
    <source>
        <strain evidence="2">GSM-AAB239-AS_SAM_17_03QT</strain>
    </source>
</reference>